<proteinExistence type="predicted"/>
<accession>A0A9Q1JDP8</accession>
<sequence>MAGRHTAGFNMAATQHDSTGGGNIDPRCDIISCILSRLPPAPRGENQTAAVNVASAERRKTKANRQPLKTMTMRDREREGPSKAVRR</sequence>
<keyword evidence="3" id="KW-1185">Reference proteome</keyword>
<reference evidence="2" key="1">
    <citation type="journal article" date="2023" name="Science">
        <title>Genome structures resolve the early diversification of teleost fishes.</title>
        <authorList>
            <person name="Parey E."/>
            <person name="Louis A."/>
            <person name="Montfort J."/>
            <person name="Bouchez O."/>
            <person name="Roques C."/>
            <person name="Iampietro C."/>
            <person name="Lluch J."/>
            <person name="Castinel A."/>
            <person name="Donnadieu C."/>
            <person name="Desvignes T."/>
            <person name="Floi Bucao C."/>
            <person name="Jouanno E."/>
            <person name="Wen M."/>
            <person name="Mejri S."/>
            <person name="Dirks R."/>
            <person name="Jansen H."/>
            <person name="Henkel C."/>
            <person name="Chen W.J."/>
            <person name="Zahm M."/>
            <person name="Cabau C."/>
            <person name="Klopp C."/>
            <person name="Thompson A.W."/>
            <person name="Robinson-Rechavi M."/>
            <person name="Braasch I."/>
            <person name="Lecointre G."/>
            <person name="Bobe J."/>
            <person name="Postlethwait J.H."/>
            <person name="Berthelot C."/>
            <person name="Roest Crollius H."/>
            <person name="Guiguen Y."/>
        </authorList>
    </citation>
    <scope>NUCLEOTIDE SEQUENCE</scope>
    <source>
        <strain evidence="2">WJC10195</strain>
    </source>
</reference>
<evidence type="ECO:0000313" key="3">
    <source>
        <dbReference type="Proteomes" id="UP001152622"/>
    </source>
</evidence>
<evidence type="ECO:0000313" key="2">
    <source>
        <dbReference type="EMBL" id="KAJ8381928.1"/>
    </source>
</evidence>
<feature type="region of interest" description="Disordered" evidence="1">
    <location>
        <begin position="38"/>
        <end position="87"/>
    </location>
</feature>
<feature type="compositionally biased region" description="Basic and acidic residues" evidence="1">
    <location>
        <begin position="72"/>
        <end position="81"/>
    </location>
</feature>
<comment type="caution">
    <text evidence="2">The sequence shown here is derived from an EMBL/GenBank/DDBJ whole genome shotgun (WGS) entry which is preliminary data.</text>
</comment>
<dbReference type="EMBL" id="JAINUF010000001">
    <property type="protein sequence ID" value="KAJ8381928.1"/>
    <property type="molecule type" value="Genomic_DNA"/>
</dbReference>
<feature type="region of interest" description="Disordered" evidence="1">
    <location>
        <begin position="1"/>
        <end position="24"/>
    </location>
</feature>
<organism evidence="2 3">
    <name type="scientific">Synaphobranchus kaupii</name>
    <name type="common">Kaup's arrowtooth eel</name>
    <dbReference type="NCBI Taxonomy" id="118154"/>
    <lineage>
        <taxon>Eukaryota</taxon>
        <taxon>Metazoa</taxon>
        <taxon>Chordata</taxon>
        <taxon>Craniata</taxon>
        <taxon>Vertebrata</taxon>
        <taxon>Euteleostomi</taxon>
        <taxon>Actinopterygii</taxon>
        <taxon>Neopterygii</taxon>
        <taxon>Teleostei</taxon>
        <taxon>Anguilliformes</taxon>
        <taxon>Synaphobranchidae</taxon>
        <taxon>Synaphobranchus</taxon>
    </lineage>
</organism>
<protein>
    <submittedName>
        <fullName evidence="2">Uncharacterized protein</fullName>
    </submittedName>
</protein>
<evidence type="ECO:0000256" key="1">
    <source>
        <dbReference type="SAM" id="MobiDB-lite"/>
    </source>
</evidence>
<gene>
    <name evidence="2" type="ORF">SKAU_G00027060</name>
</gene>
<name>A0A9Q1JDP8_SYNKA</name>
<dbReference type="AlphaFoldDB" id="A0A9Q1JDP8"/>
<dbReference type="Proteomes" id="UP001152622">
    <property type="component" value="Chromosome 1"/>
</dbReference>